<protein>
    <recommendedName>
        <fullName evidence="4">Probable multidrug resistance protein NorM</fullName>
    </recommendedName>
    <alternativeName>
        <fullName evidence="12">Multidrug-efflux transporter</fullName>
    </alternativeName>
</protein>
<dbReference type="GO" id="GO:0006811">
    <property type="term" value="P:monoatomic ion transport"/>
    <property type="evidence" value="ECO:0007669"/>
    <property type="project" value="UniProtKB-KW"/>
</dbReference>
<keyword evidence="8 13" id="KW-0812">Transmembrane</keyword>
<comment type="function">
    <text evidence="1">Multidrug efflux pump.</text>
</comment>
<comment type="caution">
    <text evidence="14">The sequence shown here is derived from an EMBL/GenBank/DDBJ whole genome shotgun (WGS) entry which is preliminary data.</text>
</comment>
<dbReference type="EMBL" id="JACRTD010000002">
    <property type="protein sequence ID" value="MBC8584632.1"/>
    <property type="molecule type" value="Genomic_DNA"/>
</dbReference>
<dbReference type="InterPro" id="IPR050222">
    <property type="entry name" value="MATE_MdtK"/>
</dbReference>
<evidence type="ECO:0000256" key="12">
    <source>
        <dbReference type="ARBA" id="ARBA00031636"/>
    </source>
</evidence>
<evidence type="ECO:0000256" key="5">
    <source>
        <dbReference type="ARBA" id="ARBA00022448"/>
    </source>
</evidence>
<feature type="transmembrane region" description="Helical" evidence="13">
    <location>
        <begin position="253"/>
        <end position="273"/>
    </location>
</feature>
<evidence type="ECO:0000256" key="4">
    <source>
        <dbReference type="ARBA" id="ARBA00020268"/>
    </source>
</evidence>
<evidence type="ECO:0000256" key="11">
    <source>
        <dbReference type="ARBA" id="ARBA00023136"/>
    </source>
</evidence>
<evidence type="ECO:0000313" key="15">
    <source>
        <dbReference type="Proteomes" id="UP000623678"/>
    </source>
</evidence>
<keyword evidence="11 13" id="KW-0472">Membrane</keyword>
<keyword evidence="9 13" id="KW-1133">Transmembrane helix</keyword>
<reference evidence="14" key="1">
    <citation type="submission" date="2020-08" db="EMBL/GenBank/DDBJ databases">
        <title>Genome public.</title>
        <authorList>
            <person name="Liu C."/>
            <person name="Sun Q."/>
        </authorList>
    </citation>
    <scope>NUCLEOTIDE SEQUENCE</scope>
    <source>
        <strain evidence="14">NSJ-64</strain>
    </source>
</reference>
<comment type="similarity">
    <text evidence="3">Belongs to the multi antimicrobial extrusion (MATE) (TC 2.A.66.1) family.</text>
</comment>
<feature type="transmembrane region" description="Helical" evidence="13">
    <location>
        <begin position="411"/>
        <end position="435"/>
    </location>
</feature>
<feature type="transmembrane region" description="Helical" evidence="13">
    <location>
        <begin position="164"/>
        <end position="185"/>
    </location>
</feature>
<evidence type="ECO:0000256" key="6">
    <source>
        <dbReference type="ARBA" id="ARBA00022449"/>
    </source>
</evidence>
<feature type="transmembrane region" description="Helical" evidence="13">
    <location>
        <begin position="37"/>
        <end position="56"/>
    </location>
</feature>
<feature type="transmembrane region" description="Helical" evidence="13">
    <location>
        <begin position="385"/>
        <end position="405"/>
    </location>
</feature>
<dbReference type="GO" id="GO:0005886">
    <property type="term" value="C:plasma membrane"/>
    <property type="evidence" value="ECO:0007669"/>
    <property type="project" value="UniProtKB-SubCell"/>
</dbReference>
<proteinExistence type="inferred from homology"/>
<accession>A0A926EQ57</accession>
<dbReference type="GO" id="GO:0015297">
    <property type="term" value="F:antiporter activity"/>
    <property type="evidence" value="ECO:0007669"/>
    <property type="project" value="UniProtKB-KW"/>
</dbReference>
<dbReference type="PANTHER" id="PTHR43298">
    <property type="entry name" value="MULTIDRUG RESISTANCE PROTEIN NORM-RELATED"/>
    <property type="match status" value="1"/>
</dbReference>
<keyword evidence="5" id="KW-0813">Transport</keyword>
<evidence type="ECO:0000313" key="14">
    <source>
        <dbReference type="EMBL" id="MBC8584632.1"/>
    </source>
</evidence>
<sequence length="447" mass="47719">MKQASLTSGNIFSTLIKFAFPFLLANLLQALYGAADLLIVGQLSTSAAVSAVAIGSQVMQTITGITVALTTGGTVLIGQYLGAQQEEDVAHGIGTIIWVFGIMAVSLTILMALCTNIITAIMQTPPQAQQYTCQYIFICSCGILFIVGYNAVSGIMRGLGDSRSPFIFVAIACVVNVFGDLLLVGPMKMGAAGAAIATIAAQAISMTLAIFFLKKRGFPFPFTWRHVRLQAVKAKKIFKLGLPLALQDSMINVSFLMITAIINVMGVTASAAVGVVEKVIIFAMQPASAFSSAIAVITAQNMGAGQTQRAKKSMYLGMGCSLIFGLAFWIYCQFDAALFLRIFSTDPQVIQAGAQYLMSYSFDCVLVSFVFCYNSFFNGCGHSSFPMIHSVFATLAIRIPLVFIVSKIPGITLFAIGLIVIAATAVSLILCIIYMKSGKWKVNTILE</sequence>
<organism evidence="14 15">
    <name type="scientific">Youxingia wuxianensis</name>
    <dbReference type="NCBI Taxonomy" id="2763678"/>
    <lineage>
        <taxon>Bacteria</taxon>
        <taxon>Bacillati</taxon>
        <taxon>Bacillota</taxon>
        <taxon>Clostridia</taxon>
        <taxon>Eubacteriales</taxon>
        <taxon>Oscillospiraceae</taxon>
        <taxon>Youxingia</taxon>
    </lineage>
</organism>
<evidence type="ECO:0000256" key="8">
    <source>
        <dbReference type="ARBA" id="ARBA00022692"/>
    </source>
</evidence>
<keyword evidence="6" id="KW-0050">Antiport</keyword>
<keyword evidence="7" id="KW-1003">Cell membrane</keyword>
<evidence type="ECO:0000256" key="7">
    <source>
        <dbReference type="ARBA" id="ARBA00022475"/>
    </source>
</evidence>
<feature type="transmembrane region" description="Helical" evidence="13">
    <location>
        <begin position="354"/>
        <end position="373"/>
    </location>
</feature>
<evidence type="ECO:0000256" key="1">
    <source>
        <dbReference type="ARBA" id="ARBA00003408"/>
    </source>
</evidence>
<evidence type="ECO:0000256" key="13">
    <source>
        <dbReference type="SAM" id="Phobius"/>
    </source>
</evidence>
<dbReference type="InterPro" id="IPR048279">
    <property type="entry name" value="MdtK-like"/>
</dbReference>
<dbReference type="InterPro" id="IPR002528">
    <property type="entry name" value="MATE_fam"/>
</dbReference>
<evidence type="ECO:0000256" key="10">
    <source>
        <dbReference type="ARBA" id="ARBA00023065"/>
    </source>
</evidence>
<dbReference type="GO" id="GO:0042910">
    <property type="term" value="F:xenobiotic transmembrane transporter activity"/>
    <property type="evidence" value="ECO:0007669"/>
    <property type="project" value="InterPro"/>
</dbReference>
<dbReference type="PIRSF" id="PIRSF006603">
    <property type="entry name" value="DinF"/>
    <property type="match status" value="1"/>
</dbReference>
<dbReference type="PANTHER" id="PTHR43298:SF2">
    <property type="entry name" value="FMN_FAD EXPORTER YEEO-RELATED"/>
    <property type="match status" value="1"/>
</dbReference>
<gene>
    <name evidence="14" type="ORF">H8705_03470</name>
</gene>
<dbReference type="NCBIfam" id="TIGR00797">
    <property type="entry name" value="matE"/>
    <property type="match status" value="1"/>
</dbReference>
<feature type="transmembrane region" description="Helical" evidence="13">
    <location>
        <begin position="314"/>
        <end position="334"/>
    </location>
</feature>
<feature type="transmembrane region" description="Helical" evidence="13">
    <location>
        <begin position="191"/>
        <end position="213"/>
    </location>
</feature>
<comment type="subcellular location">
    <subcellularLocation>
        <location evidence="2">Cell membrane</location>
        <topology evidence="2">Multi-pass membrane protein</topology>
    </subcellularLocation>
</comment>
<name>A0A926EQ57_9FIRM</name>
<feature type="transmembrane region" description="Helical" evidence="13">
    <location>
        <begin position="134"/>
        <end position="152"/>
    </location>
</feature>
<dbReference type="AlphaFoldDB" id="A0A926EQ57"/>
<dbReference type="Proteomes" id="UP000623678">
    <property type="component" value="Unassembled WGS sequence"/>
</dbReference>
<keyword evidence="10" id="KW-0406">Ion transport</keyword>
<dbReference type="Pfam" id="PF01554">
    <property type="entry name" value="MatE"/>
    <property type="match status" value="2"/>
</dbReference>
<feature type="transmembrane region" description="Helical" evidence="13">
    <location>
        <begin position="6"/>
        <end position="25"/>
    </location>
</feature>
<dbReference type="RefSeq" id="WP_262394457.1">
    <property type="nucleotide sequence ID" value="NZ_JACRTD010000002.1"/>
</dbReference>
<evidence type="ECO:0000256" key="2">
    <source>
        <dbReference type="ARBA" id="ARBA00004651"/>
    </source>
</evidence>
<feature type="transmembrane region" description="Helical" evidence="13">
    <location>
        <begin position="95"/>
        <end position="122"/>
    </location>
</feature>
<evidence type="ECO:0000256" key="3">
    <source>
        <dbReference type="ARBA" id="ARBA00010199"/>
    </source>
</evidence>
<evidence type="ECO:0000256" key="9">
    <source>
        <dbReference type="ARBA" id="ARBA00022989"/>
    </source>
</evidence>
<keyword evidence="15" id="KW-1185">Reference proteome</keyword>
<feature type="transmembrane region" description="Helical" evidence="13">
    <location>
        <begin position="62"/>
        <end position="83"/>
    </location>
</feature>
<dbReference type="CDD" id="cd13138">
    <property type="entry name" value="MATE_yoeA_like"/>
    <property type="match status" value="1"/>
</dbReference>